<dbReference type="EC" id="3.7.1.14" evidence="3"/>
<dbReference type="KEGG" id="cbp:EB354_14420"/>
<comment type="caution">
    <text evidence="3">The sequence shown here is derived from an EMBL/GenBank/DDBJ whole genome shotgun (WGS) entry which is preliminary data.</text>
</comment>
<reference evidence="2 4" key="1">
    <citation type="submission" date="2017-02" db="EMBL/GenBank/DDBJ databases">
        <authorList>
            <person name="Varghese N."/>
            <person name="Submissions S."/>
        </authorList>
    </citation>
    <scope>NUCLEOTIDE SEQUENCE [LARGE SCALE GENOMIC DNA]</scope>
    <source>
        <strain evidence="2 4">DSM 16775</strain>
    </source>
</reference>
<evidence type="ECO:0000313" key="3">
    <source>
        <dbReference type="EMBL" id="SQA89247.1"/>
    </source>
</evidence>
<dbReference type="PANTHER" id="PTHR43689:SF8">
    <property type="entry name" value="ALPHA_BETA-HYDROLASES SUPERFAMILY PROTEIN"/>
    <property type="match status" value="1"/>
</dbReference>
<proteinExistence type="predicted"/>
<dbReference type="GO" id="GO:0016787">
    <property type="term" value="F:hydrolase activity"/>
    <property type="evidence" value="ECO:0007669"/>
    <property type="project" value="UniProtKB-KW"/>
</dbReference>
<dbReference type="Proteomes" id="UP000190669">
    <property type="component" value="Unassembled WGS sequence"/>
</dbReference>
<feature type="domain" description="AB hydrolase-1" evidence="1">
    <location>
        <begin position="25"/>
        <end position="135"/>
    </location>
</feature>
<evidence type="ECO:0000259" key="1">
    <source>
        <dbReference type="Pfam" id="PF00561"/>
    </source>
</evidence>
<gene>
    <name evidence="3" type="primary">mhpC_2</name>
    <name evidence="3" type="ORF">NCTC11212_01814</name>
    <name evidence="2" type="ORF">SAMN05421800_10221</name>
</gene>
<dbReference type="RefSeq" id="WP_079463981.1">
    <property type="nucleotide sequence ID" value="NZ_CP033934.1"/>
</dbReference>
<dbReference type="Gene3D" id="3.40.50.1820">
    <property type="entry name" value="alpha/beta hydrolase"/>
    <property type="match status" value="1"/>
</dbReference>
<dbReference type="PANTHER" id="PTHR43689">
    <property type="entry name" value="HYDROLASE"/>
    <property type="match status" value="1"/>
</dbReference>
<organism evidence="3 5">
    <name type="scientific">Chryseobacterium balustinum</name>
    <dbReference type="NCBI Taxonomy" id="246"/>
    <lineage>
        <taxon>Bacteria</taxon>
        <taxon>Pseudomonadati</taxon>
        <taxon>Bacteroidota</taxon>
        <taxon>Flavobacteriia</taxon>
        <taxon>Flavobacteriales</taxon>
        <taxon>Weeksellaceae</taxon>
        <taxon>Chryseobacterium group</taxon>
        <taxon>Chryseobacterium</taxon>
    </lineage>
</organism>
<dbReference type="Proteomes" id="UP000251937">
    <property type="component" value="Unassembled WGS sequence"/>
</dbReference>
<dbReference type="AlphaFoldDB" id="A0AAX2IJP0"/>
<dbReference type="InterPro" id="IPR029058">
    <property type="entry name" value="AB_hydrolase_fold"/>
</dbReference>
<keyword evidence="3" id="KW-0378">Hydrolase</keyword>
<name>A0AAX2IJP0_9FLAO</name>
<dbReference type="EMBL" id="FUZE01000002">
    <property type="protein sequence ID" value="SKB46106.1"/>
    <property type="molecule type" value="Genomic_DNA"/>
</dbReference>
<reference evidence="3 5" key="2">
    <citation type="submission" date="2018-06" db="EMBL/GenBank/DDBJ databases">
        <authorList>
            <consortium name="Pathogen Informatics"/>
            <person name="Doyle S."/>
        </authorList>
    </citation>
    <scope>NUCLEOTIDE SEQUENCE [LARGE SCALE GENOMIC DNA]</scope>
    <source>
        <strain evidence="3 5">NCTC11212</strain>
    </source>
</reference>
<dbReference type="EMBL" id="UAVR01000008">
    <property type="protein sequence ID" value="SQA89247.1"/>
    <property type="molecule type" value="Genomic_DNA"/>
</dbReference>
<accession>A0AAX2IJP0</accession>
<dbReference type="SUPFAM" id="SSF53474">
    <property type="entry name" value="alpha/beta-Hydrolases"/>
    <property type="match status" value="1"/>
</dbReference>
<evidence type="ECO:0000313" key="5">
    <source>
        <dbReference type="Proteomes" id="UP000251937"/>
    </source>
</evidence>
<keyword evidence="4" id="KW-1185">Reference proteome</keyword>
<sequence length="257" mass="29206">MIEEVIDVKGQNLFIKFNNSFENKPTIVFLHDSLGSVQLWRDFPEKLAEATQCNVLVYDRLGYGKSFPMITHERENNYMELEADVLNDLLSEFNINDAILFGHSDGGTIALIAASKYPEKVKAVICEAGHIFIEDITVKGVEEALNAYNTTNLPQRLEKYHGDKVETIVKAWTEIWLNDKFRGWNIEYLLENIESPLLFIQGEADEYGTLNQVEKTISQVTGTSEKFIIPNVGHTPHKESPEIVLNKSIVFINTIIN</sequence>
<evidence type="ECO:0000313" key="4">
    <source>
        <dbReference type="Proteomes" id="UP000190669"/>
    </source>
</evidence>
<evidence type="ECO:0000313" key="2">
    <source>
        <dbReference type="EMBL" id="SKB46106.1"/>
    </source>
</evidence>
<dbReference type="Pfam" id="PF00561">
    <property type="entry name" value="Abhydrolase_1"/>
    <property type="match status" value="1"/>
</dbReference>
<dbReference type="InterPro" id="IPR000073">
    <property type="entry name" value="AB_hydrolase_1"/>
</dbReference>
<protein>
    <submittedName>
        <fullName evidence="3">2-hydroxy-6-oxononadienedioate/2-hydroxy-6-oxonon atrienedioate hydrolase</fullName>
        <ecNumber evidence="3">3.7.1.14</ecNumber>
    </submittedName>
    <submittedName>
        <fullName evidence="2">Pimeloyl-ACP methyl ester carboxylesterase</fullName>
    </submittedName>
</protein>